<protein>
    <submittedName>
        <fullName evidence="1">Uncharacterized protein</fullName>
    </submittedName>
</protein>
<accession>A0A5E4MMV3</accession>
<evidence type="ECO:0000313" key="2">
    <source>
        <dbReference type="Proteomes" id="UP000325440"/>
    </source>
</evidence>
<proteinExistence type="predicted"/>
<dbReference type="Proteomes" id="UP000325440">
    <property type="component" value="Unassembled WGS sequence"/>
</dbReference>
<dbReference type="EMBL" id="CABPRJ010000613">
    <property type="protein sequence ID" value="VVC31168.1"/>
    <property type="molecule type" value="Genomic_DNA"/>
</dbReference>
<feature type="non-terminal residue" evidence="1">
    <location>
        <position position="185"/>
    </location>
</feature>
<evidence type="ECO:0000313" key="1">
    <source>
        <dbReference type="EMBL" id="VVC31168.1"/>
    </source>
</evidence>
<reference evidence="1 2" key="1">
    <citation type="submission" date="2019-08" db="EMBL/GenBank/DDBJ databases">
        <authorList>
            <person name="Alioto T."/>
            <person name="Alioto T."/>
            <person name="Gomez Garrido J."/>
        </authorList>
    </citation>
    <scope>NUCLEOTIDE SEQUENCE [LARGE SCALE GENOMIC DNA]</scope>
</reference>
<gene>
    <name evidence="1" type="ORF">CINCED_3A009203</name>
</gene>
<organism evidence="1 2">
    <name type="scientific">Cinara cedri</name>
    <dbReference type="NCBI Taxonomy" id="506608"/>
    <lineage>
        <taxon>Eukaryota</taxon>
        <taxon>Metazoa</taxon>
        <taxon>Ecdysozoa</taxon>
        <taxon>Arthropoda</taxon>
        <taxon>Hexapoda</taxon>
        <taxon>Insecta</taxon>
        <taxon>Pterygota</taxon>
        <taxon>Neoptera</taxon>
        <taxon>Paraneoptera</taxon>
        <taxon>Hemiptera</taxon>
        <taxon>Sternorrhyncha</taxon>
        <taxon>Aphidomorpha</taxon>
        <taxon>Aphidoidea</taxon>
        <taxon>Aphididae</taxon>
        <taxon>Lachninae</taxon>
        <taxon>Cinara</taxon>
    </lineage>
</organism>
<keyword evidence="2" id="KW-1185">Reference proteome</keyword>
<name>A0A5E4MMV3_9HEMI</name>
<dbReference type="AlphaFoldDB" id="A0A5E4MMV3"/>
<sequence>MKLLEIIYRTIVCMIFISKQAQSTQYVPETEFLINLVSYVDNIKTLESFSRFNRENSNKQPSTVLEPLINDKDKINEYLHIAINDKMNDLDCTYAHYAKFHLDFIHMILDLGLFSALKFEVVEKLKSLYLNVAMRAFLTFFNFNFEPPEWMWTFINYLETDNYSEEFHNRLSDIMIILTQVTTRT</sequence>